<dbReference type="InterPro" id="IPR011990">
    <property type="entry name" value="TPR-like_helical_dom_sf"/>
</dbReference>
<evidence type="ECO:0000256" key="7">
    <source>
        <dbReference type="ARBA" id="ARBA00023288"/>
    </source>
</evidence>
<keyword evidence="4" id="KW-0472">Membrane</keyword>
<dbReference type="OrthoDB" id="6708821at2"/>
<keyword evidence="6" id="KW-0998">Cell outer membrane</keyword>
<sequence length="600" mass="66152">MLQHLRLPLALGLLLGLAACASTSGDSIGSLPDTRNADLDKTLTAAGKKKGDEATSLYLAAADLAWQQGDSLKARSLLESLNLDHALPARKIFANTLSAELALARKQPEMALQLLQDPAFDRLAELPVAQQVRSQEARARALEESGQLLPAVRERIYMAGLLDQQAAGNNLESTWSLVSRLQMPVDSRANETELRGWLALSRMVRGNGSLVEKQLKLREWIAANSLHPAARQLPAELDKLLALQPQPLQRVALLLPSHDRNQKVVNALRNGFLARYYEARESGQTVPELLFYDSNQTGSPEELYRQLQQDQVDLLIGPWEKELVTRLAEQASLPVATLALNYADNHTSQATSNLYQFGLSAEDEARMAAERAWADGMRNAVVLVQAGDWGRRVQAAFAGHWQQLGGTLVDSVYLGQPVELAQQLGSLLRLRDSEERSKKLADTLQTRIHSQPGRRRDVDFVFLAAPSQLARQVRPTLIFQYAGDLPVYATSAINPGSQDSALLHDLDGITFTEVPWLLNTSDPLKDGIINRWPEAASLMGRFYAMGADTYQLAVQLQLLQALPNTSTEGLTGQMQLGKQNRVERHTGWAQFVDGKLEPLP</sequence>
<dbReference type="PROSITE" id="PS51257">
    <property type="entry name" value="PROKAR_LIPOPROTEIN"/>
    <property type="match status" value="1"/>
</dbReference>
<evidence type="ECO:0000256" key="5">
    <source>
        <dbReference type="ARBA" id="ARBA00023139"/>
    </source>
</evidence>
<evidence type="ECO:0000313" key="9">
    <source>
        <dbReference type="EMBL" id="TDQ38888.1"/>
    </source>
</evidence>
<dbReference type="SUPFAM" id="SSF53822">
    <property type="entry name" value="Periplasmic binding protein-like I"/>
    <property type="match status" value="1"/>
</dbReference>
<gene>
    <name evidence="9" type="ORF">DFQ45_10351</name>
</gene>
<protein>
    <recommendedName>
        <fullName evidence="11">Penicillin-binding protein activator</fullName>
    </recommendedName>
</protein>
<dbReference type="Pfam" id="PF04348">
    <property type="entry name" value="LppC"/>
    <property type="match status" value="1"/>
</dbReference>
<dbReference type="GO" id="GO:0031241">
    <property type="term" value="C:periplasmic side of cell outer membrane"/>
    <property type="evidence" value="ECO:0007669"/>
    <property type="project" value="TreeGrafter"/>
</dbReference>
<keyword evidence="10" id="KW-1185">Reference proteome</keyword>
<dbReference type="AlphaFoldDB" id="A0A4R6TY89"/>
<dbReference type="PANTHER" id="PTHR38038">
    <property type="entry name" value="PENICILLIN-BINDING PROTEIN ACTIVATOR LPOA"/>
    <property type="match status" value="1"/>
</dbReference>
<evidence type="ECO:0000256" key="3">
    <source>
        <dbReference type="ARBA" id="ARBA00022984"/>
    </source>
</evidence>
<evidence type="ECO:0000256" key="1">
    <source>
        <dbReference type="ARBA" id="ARBA00022729"/>
    </source>
</evidence>
<feature type="chain" id="PRO_5020476552" description="Penicillin-binding protein activator" evidence="8">
    <location>
        <begin position="22"/>
        <end position="600"/>
    </location>
</feature>
<dbReference type="Gene3D" id="3.40.50.2300">
    <property type="match status" value="2"/>
</dbReference>
<evidence type="ECO:0008006" key="11">
    <source>
        <dbReference type="Google" id="ProtNLM"/>
    </source>
</evidence>
<dbReference type="CDD" id="cd06339">
    <property type="entry name" value="PBP1_YraM_LppC_lipoprotein-like"/>
    <property type="match status" value="1"/>
</dbReference>
<dbReference type="RefSeq" id="WP_101497797.1">
    <property type="nucleotide sequence ID" value="NZ_LNJZ01000009.1"/>
</dbReference>
<evidence type="ECO:0000256" key="2">
    <source>
        <dbReference type="ARBA" id="ARBA00022960"/>
    </source>
</evidence>
<keyword evidence="5" id="KW-0564">Palmitate</keyword>
<accession>A0A4R6TY89</accession>
<dbReference type="GO" id="GO:0009252">
    <property type="term" value="P:peptidoglycan biosynthetic process"/>
    <property type="evidence" value="ECO:0007669"/>
    <property type="project" value="UniProtKB-KW"/>
</dbReference>
<keyword evidence="7" id="KW-0449">Lipoprotein</keyword>
<proteinExistence type="predicted"/>
<name>A0A4R6TY89_9GAMM</name>
<dbReference type="InterPro" id="IPR007443">
    <property type="entry name" value="LpoA"/>
</dbReference>
<evidence type="ECO:0000256" key="6">
    <source>
        <dbReference type="ARBA" id="ARBA00023237"/>
    </source>
</evidence>
<dbReference type="Proteomes" id="UP000294575">
    <property type="component" value="Unassembled WGS sequence"/>
</dbReference>
<keyword evidence="2" id="KW-0133">Cell shape</keyword>
<keyword evidence="1 8" id="KW-0732">Signal</keyword>
<dbReference type="Gene3D" id="1.25.40.10">
    <property type="entry name" value="Tetratricopeptide repeat domain"/>
    <property type="match status" value="1"/>
</dbReference>
<reference evidence="9 10" key="1">
    <citation type="submission" date="2019-03" db="EMBL/GenBank/DDBJ databases">
        <title>Genomic Encyclopedia of Type Strains, Phase IV (KMG-IV): sequencing the most valuable type-strain genomes for metagenomic binning, comparative biology and taxonomic classification.</title>
        <authorList>
            <person name="Goeker M."/>
        </authorList>
    </citation>
    <scope>NUCLEOTIDE SEQUENCE [LARGE SCALE GENOMIC DNA]</scope>
    <source>
        <strain evidence="9 10">DSM 28679</strain>
    </source>
</reference>
<dbReference type="InterPro" id="IPR028082">
    <property type="entry name" value="Peripla_BP_I"/>
</dbReference>
<evidence type="ECO:0000313" key="10">
    <source>
        <dbReference type="Proteomes" id="UP000294575"/>
    </source>
</evidence>
<evidence type="ECO:0000256" key="4">
    <source>
        <dbReference type="ARBA" id="ARBA00023136"/>
    </source>
</evidence>
<dbReference type="PANTHER" id="PTHR38038:SF1">
    <property type="entry name" value="PENICILLIN-BINDING PROTEIN ACTIVATOR LPOA"/>
    <property type="match status" value="1"/>
</dbReference>
<dbReference type="Gene3D" id="1.25.40.650">
    <property type="match status" value="1"/>
</dbReference>
<dbReference type="GO" id="GO:0030234">
    <property type="term" value="F:enzyme regulator activity"/>
    <property type="evidence" value="ECO:0007669"/>
    <property type="project" value="TreeGrafter"/>
</dbReference>
<comment type="caution">
    <text evidence="9">The sequence shown here is derived from an EMBL/GenBank/DDBJ whole genome shotgun (WGS) entry which is preliminary data.</text>
</comment>
<dbReference type="GO" id="GO:0008360">
    <property type="term" value="P:regulation of cell shape"/>
    <property type="evidence" value="ECO:0007669"/>
    <property type="project" value="UniProtKB-KW"/>
</dbReference>
<feature type="signal peptide" evidence="8">
    <location>
        <begin position="1"/>
        <end position="21"/>
    </location>
</feature>
<dbReference type="EMBL" id="SNYK01000003">
    <property type="protein sequence ID" value="TDQ38888.1"/>
    <property type="molecule type" value="Genomic_DNA"/>
</dbReference>
<keyword evidence="3" id="KW-0573">Peptidoglycan synthesis</keyword>
<organism evidence="9 10">
    <name type="scientific">Thiopseudomonas denitrificans</name>
    <dbReference type="NCBI Taxonomy" id="1501432"/>
    <lineage>
        <taxon>Bacteria</taxon>
        <taxon>Pseudomonadati</taxon>
        <taxon>Pseudomonadota</taxon>
        <taxon>Gammaproteobacteria</taxon>
        <taxon>Pseudomonadales</taxon>
        <taxon>Pseudomonadaceae</taxon>
        <taxon>Thiopseudomonas</taxon>
    </lineage>
</organism>
<evidence type="ECO:0000256" key="8">
    <source>
        <dbReference type="SAM" id="SignalP"/>
    </source>
</evidence>